<feature type="region of interest" description="Disordered" evidence="1">
    <location>
        <begin position="1"/>
        <end position="44"/>
    </location>
</feature>
<evidence type="ECO:0008006" key="4">
    <source>
        <dbReference type="Google" id="ProtNLM"/>
    </source>
</evidence>
<organism evidence="2 3">
    <name type="scientific">Nocardiopsis lambiniae</name>
    <dbReference type="NCBI Taxonomy" id="3075539"/>
    <lineage>
        <taxon>Bacteria</taxon>
        <taxon>Bacillati</taxon>
        <taxon>Actinomycetota</taxon>
        <taxon>Actinomycetes</taxon>
        <taxon>Streptosporangiales</taxon>
        <taxon>Nocardiopsidaceae</taxon>
        <taxon>Nocardiopsis</taxon>
    </lineage>
</organism>
<accession>A0ABU2M4K4</accession>
<evidence type="ECO:0000256" key="1">
    <source>
        <dbReference type="SAM" id="MobiDB-lite"/>
    </source>
</evidence>
<gene>
    <name evidence="2" type="ORF">RM479_02385</name>
</gene>
<evidence type="ECO:0000313" key="3">
    <source>
        <dbReference type="Proteomes" id="UP001183390"/>
    </source>
</evidence>
<feature type="region of interest" description="Disordered" evidence="1">
    <location>
        <begin position="123"/>
        <end position="149"/>
    </location>
</feature>
<dbReference type="EMBL" id="JAVREP010000001">
    <property type="protein sequence ID" value="MDT0327251.1"/>
    <property type="molecule type" value="Genomic_DNA"/>
</dbReference>
<evidence type="ECO:0000313" key="2">
    <source>
        <dbReference type="EMBL" id="MDT0327251.1"/>
    </source>
</evidence>
<sequence length="149" mass="15835">MSTTRTDTRRTAPRRTATPRKAPDGGRAPARPKKKTSTATPARSRAPRIPFVLLVLCLLGGALVGLLLLRGVIAQEAFAISSLQTQNREMSYEEQRLQSTVAHLETSERIAREAEAMGMEEGDAPLFLDPDAGEVSGGTEGGSTTGSAD</sequence>
<comment type="caution">
    <text evidence="2">The sequence shown here is derived from an EMBL/GenBank/DDBJ whole genome shotgun (WGS) entry which is preliminary data.</text>
</comment>
<name>A0ABU2M4K4_9ACTN</name>
<protein>
    <recommendedName>
        <fullName evidence="4">Cell division protein FtsL</fullName>
    </recommendedName>
</protein>
<dbReference type="RefSeq" id="WP_311510060.1">
    <property type="nucleotide sequence ID" value="NZ_JAVREP010000001.1"/>
</dbReference>
<proteinExistence type="predicted"/>
<feature type="compositionally biased region" description="Basic and acidic residues" evidence="1">
    <location>
        <begin position="1"/>
        <end position="10"/>
    </location>
</feature>
<dbReference type="Proteomes" id="UP001183390">
    <property type="component" value="Unassembled WGS sequence"/>
</dbReference>
<feature type="compositionally biased region" description="Gly residues" evidence="1">
    <location>
        <begin position="135"/>
        <end position="149"/>
    </location>
</feature>
<reference evidence="3" key="1">
    <citation type="submission" date="2023-07" db="EMBL/GenBank/DDBJ databases">
        <title>30 novel species of actinomycetes from the DSMZ collection.</title>
        <authorList>
            <person name="Nouioui I."/>
        </authorList>
    </citation>
    <scope>NUCLEOTIDE SEQUENCE [LARGE SCALE GENOMIC DNA]</scope>
    <source>
        <strain evidence="3">DSM 44743</strain>
    </source>
</reference>
<keyword evidence="3" id="KW-1185">Reference proteome</keyword>